<dbReference type="UniPathway" id="UPA00632"/>
<dbReference type="PANTHER" id="PTHR34136">
    <property type="match status" value="1"/>
</dbReference>
<dbReference type="EMBL" id="PPPX01000001">
    <property type="protein sequence ID" value="POA09316.1"/>
    <property type="molecule type" value="Genomic_DNA"/>
</dbReference>
<keyword evidence="3 6" id="KW-0808">Transferase</keyword>
<gene>
    <name evidence="7" type="ORF">CD039_00730</name>
</gene>
<evidence type="ECO:0000256" key="3">
    <source>
        <dbReference type="ARBA" id="ARBA00022679"/>
    </source>
</evidence>
<comment type="pathway">
    <text evidence="6">Cell wall biogenesis; teichoic acid biosynthesis.</text>
</comment>
<dbReference type="GO" id="GO:0019350">
    <property type="term" value="P:teichoic acid biosynthetic process"/>
    <property type="evidence" value="ECO:0007669"/>
    <property type="project" value="UniProtKB-UniRule"/>
</dbReference>
<dbReference type="Proteomes" id="UP000242712">
    <property type="component" value="Unassembled WGS sequence"/>
</dbReference>
<dbReference type="RefSeq" id="WP_103370727.1">
    <property type="nucleotide sequence ID" value="NZ_CBCRVO010000001.1"/>
</dbReference>
<dbReference type="EC" id="2.4.1.187" evidence="6"/>
<dbReference type="HAMAP" id="MF_02070">
    <property type="entry name" value="TagA_TarA"/>
    <property type="match status" value="1"/>
</dbReference>
<proteinExistence type="inferred from homology"/>
<protein>
    <recommendedName>
        <fullName evidence="6">N-acetylglucosaminyldiphosphoundecaprenol N-acetyl-beta-D-mannosaminyltransferase</fullName>
        <ecNumber evidence="6">2.4.1.187</ecNumber>
    </recommendedName>
    <alternativeName>
        <fullName evidence="6">N-acetylmannosaminyltransferase</fullName>
    </alternativeName>
    <alternativeName>
        <fullName evidence="6">UDP-N-acetylmannosamine transferase</fullName>
    </alternativeName>
    <alternativeName>
        <fullName evidence="6">UDP-N-acetylmannosamine:N-acetylglucosaminyl pyrophosphorylundecaprenol N-acetylmannosaminyltransferase</fullName>
    </alternativeName>
</protein>
<evidence type="ECO:0000256" key="5">
    <source>
        <dbReference type="ARBA" id="ARBA00023316"/>
    </source>
</evidence>
<dbReference type="NCBIfam" id="NF041710">
    <property type="entry name" value="UDPacetylman_taseTarA"/>
    <property type="match status" value="1"/>
</dbReference>
<dbReference type="InterPro" id="IPR053391">
    <property type="entry name" value="TAB_Glycosyltransferase"/>
</dbReference>
<evidence type="ECO:0000256" key="6">
    <source>
        <dbReference type="HAMAP-Rule" id="MF_02070"/>
    </source>
</evidence>
<dbReference type="PANTHER" id="PTHR34136:SF1">
    <property type="entry name" value="UDP-N-ACETYL-D-MANNOSAMINURONIC ACID TRANSFERASE"/>
    <property type="match status" value="1"/>
</dbReference>
<evidence type="ECO:0000313" key="7">
    <source>
        <dbReference type="EMBL" id="POA09316.1"/>
    </source>
</evidence>
<dbReference type="GO" id="GO:0047244">
    <property type="term" value="F:N-acetylglucosaminyldiphosphoundecaprenol N-acetyl-beta-D-mannosaminyltransferase activity"/>
    <property type="evidence" value="ECO:0007669"/>
    <property type="project" value="UniProtKB-UniRule"/>
</dbReference>
<dbReference type="UniPathway" id="UPA00790"/>
<organism evidence="7 8">
    <name type="scientific">Staphylococcus argensis</name>
    <dbReference type="NCBI Taxonomy" id="1607738"/>
    <lineage>
        <taxon>Bacteria</taxon>
        <taxon>Bacillati</taxon>
        <taxon>Bacillota</taxon>
        <taxon>Bacilli</taxon>
        <taxon>Bacillales</taxon>
        <taxon>Staphylococcaceae</taxon>
        <taxon>Staphylococcus</taxon>
    </lineage>
</organism>
<keyword evidence="5 6" id="KW-0961">Cell wall biogenesis/degradation</keyword>
<sequence length="249" mass="29060">MVNRNKDQRVNVLGLHFDNVTMTQMKENILRYMSETNRDNLFIVTANPEIANYATQHSDYQQLVNRADYVVPDGTGIVMGAKMLKTPLQERVPGIELMETCIQIANEKQQRVYLLGSKPEIVELAEQQLQAQYPYVNFASHHGYIDVYDQHIAEEIAAFNPDYLFVGMGYPRQEEWLQRYAKHFTHTVMMGVGGSLEVFSGTKKRAPKLFRKLNLEWVYRLLIDWKRIGRVKNVPIFLYKVMKQKIGRR</sequence>
<reference evidence="7 8" key="1">
    <citation type="submission" date="2017-08" db="EMBL/GenBank/DDBJ databases">
        <title>Draft genome sequences of 64 type strains of genus Staph aureus.</title>
        <authorList>
            <person name="Cole K."/>
            <person name="Golubchik T."/>
            <person name="Russell J."/>
            <person name="Foster D."/>
            <person name="Llewelyn M."/>
            <person name="Wilson D."/>
            <person name="Crook D."/>
            <person name="Paul J."/>
        </authorList>
    </citation>
    <scope>NUCLEOTIDE SEQUENCE [LARGE SCALE GENOMIC DNA]</scope>
    <source>
        <strain evidence="7 8">DSM 29875</strain>
    </source>
</reference>
<keyword evidence="4 6" id="KW-0777">Teichoic acid biosynthesis</keyword>
<evidence type="ECO:0000256" key="1">
    <source>
        <dbReference type="ARBA" id="ARBA00004837"/>
    </source>
</evidence>
<dbReference type="Pfam" id="PF03808">
    <property type="entry name" value="Glyco_tran_WecG"/>
    <property type="match status" value="1"/>
</dbReference>
<comment type="similarity">
    <text evidence="6">Belongs to the glycosyltransferase 26 family. TagA/TarA subfamily.</text>
</comment>
<dbReference type="OrthoDB" id="9771846at2"/>
<keyword evidence="2 6" id="KW-0328">Glycosyltransferase</keyword>
<dbReference type="InterPro" id="IPR034714">
    <property type="entry name" value="TagA_TarA"/>
</dbReference>
<evidence type="ECO:0000256" key="4">
    <source>
        <dbReference type="ARBA" id="ARBA00022944"/>
    </source>
</evidence>
<evidence type="ECO:0000256" key="2">
    <source>
        <dbReference type="ARBA" id="ARBA00022676"/>
    </source>
</evidence>
<name>A0A2K4FDH2_9STAP</name>
<evidence type="ECO:0000313" key="8">
    <source>
        <dbReference type="Proteomes" id="UP000242712"/>
    </source>
</evidence>
<keyword evidence="8" id="KW-1185">Reference proteome</keyword>
<dbReference type="InterPro" id="IPR004629">
    <property type="entry name" value="WecG_TagA_CpsF"/>
</dbReference>
<dbReference type="CDD" id="cd06533">
    <property type="entry name" value="Glyco_transf_WecG_TagA"/>
    <property type="match status" value="1"/>
</dbReference>
<dbReference type="AlphaFoldDB" id="A0A2K4FDH2"/>
<dbReference type="NCBIfam" id="TIGR00696">
    <property type="entry name" value="wecG_tagA_cpsF"/>
    <property type="match status" value="1"/>
</dbReference>
<comment type="caution">
    <text evidence="7">The sequence shown here is derived from an EMBL/GenBank/DDBJ whole genome shotgun (WGS) entry which is preliminary data.</text>
</comment>
<dbReference type="GO" id="GO:0071555">
    <property type="term" value="P:cell wall organization"/>
    <property type="evidence" value="ECO:0007669"/>
    <property type="project" value="UniProtKB-KW"/>
</dbReference>
<comment type="catalytic activity">
    <reaction evidence="6">
        <text>UDP-N-acetyl-alpha-D-mannosamine + N-acetyl-alpha-D-glucosaminyl-di-trans,octa-cis-undecaprenyl diphosphate = N-acetyl-beta-D-mannosaminyl-(1-&gt;4)-N-acetyl-alpha-D-glucosaminyl di-trans,octa-cis-undecaprenyl diphosphate + UDP + H(+)</text>
        <dbReference type="Rhea" id="RHEA:16053"/>
        <dbReference type="ChEBI" id="CHEBI:15378"/>
        <dbReference type="ChEBI" id="CHEBI:58223"/>
        <dbReference type="ChEBI" id="CHEBI:62959"/>
        <dbReference type="ChEBI" id="CHEBI:68623"/>
        <dbReference type="ChEBI" id="CHEBI:132210"/>
        <dbReference type="EC" id="2.4.1.187"/>
    </reaction>
</comment>
<dbReference type="GeneID" id="98296871"/>
<comment type="pathway">
    <text evidence="1">Cell wall biogenesis; poly(ribitol phosphate) teichoic acid biosynthesis.</text>
</comment>
<comment type="function">
    <text evidence="6">Catalyzes the conversion of GlcNAc-PP-undecaprenol into ManNAc-GlcNAc-PP-undecaprenol, the first committed lipid intermediate in the de novo synthesis of teichoic acid.</text>
</comment>
<accession>A0A2K4FDH2</accession>